<evidence type="ECO:0000256" key="1">
    <source>
        <dbReference type="SAM" id="MobiDB-lite"/>
    </source>
</evidence>
<gene>
    <name evidence="2" type="ORF">BD410DRAFT_803442</name>
</gene>
<feature type="compositionally biased region" description="Basic and acidic residues" evidence="1">
    <location>
        <begin position="24"/>
        <end position="34"/>
    </location>
</feature>
<dbReference type="Proteomes" id="UP000294933">
    <property type="component" value="Unassembled WGS sequence"/>
</dbReference>
<feature type="compositionally biased region" description="Basic and acidic residues" evidence="1">
    <location>
        <begin position="1"/>
        <end position="17"/>
    </location>
</feature>
<accession>A0A4Y7Q3W0</accession>
<reference evidence="2 3" key="1">
    <citation type="submission" date="2018-06" db="EMBL/GenBank/DDBJ databases">
        <title>A transcriptomic atlas of mushroom development highlights an independent origin of complex multicellularity.</title>
        <authorList>
            <consortium name="DOE Joint Genome Institute"/>
            <person name="Krizsan K."/>
            <person name="Almasi E."/>
            <person name="Merenyi Z."/>
            <person name="Sahu N."/>
            <person name="Viragh M."/>
            <person name="Koszo T."/>
            <person name="Mondo S."/>
            <person name="Kiss B."/>
            <person name="Balint B."/>
            <person name="Kues U."/>
            <person name="Barry K."/>
            <person name="Hegedus J.C."/>
            <person name="Henrissat B."/>
            <person name="Johnson J."/>
            <person name="Lipzen A."/>
            <person name="Ohm R."/>
            <person name="Nagy I."/>
            <person name="Pangilinan J."/>
            <person name="Yan J."/>
            <person name="Xiong Y."/>
            <person name="Grigoriev I.V."/>
            <person name="Hibbett D.S."/>
            <person name="Nagy L.G."/>
        </authorList>
    </citation>
    <scope>NUCLEOTIDE SEQUENCE [LARGE SCALE GENOMIC DNA]</scope>
    <source>
        <strain evidence="2 3">SZMC22713</strain>
    </source>
</reference>
<name>A0A4Y7Q3W0_9AGAM</name>
<proteinExistence type="predicted"/>
<sequence length="197" mass="22302">MIARYEDSESAAKDNENTTKGGQRHNERRNDGYRDSYSSALHQWQATVSNAGRHVAVARIGTKGVDGYAGVSRAACREGDKVERWYGTRCRYVFDRDAVVVPALQRDERRQARSEGRTRIRREKGQQLAEHLFFCSAARIGTKGADRYAGMSRAARREGDKVGWGREVLYASHDEDTQGPRVVGNHWRDVNLEIWSG</sequence>
<dbReference type="AlphaFoldDB" id="A0A4Y7Q3W0"/>
<dbReference type="EMBL" id="ML170175">
    <property type="protein sequence ID" value="TDL22274.1"/>
    <property type="molecule type" value="Genomic_DNA"/>
</dbReference>
<keyword evidence="3" id="KW-1185">Reference proteome</keyword>
<dbReference type="VEuPathDB" id="FungiDB:BD410DRAFT_803442"/>
<feature type="region of interest" description="Disordered" evidence="1">
    <location>
        <begin position="1"/>
        <end position="34"/>
    </location>
</feature>
<organism evidence="2 3">
    <name type="scientific">Rickenella mellea</name>
    <dbReference type="NCBI Taxonomy" id="50990"/>
    <lineage>
        <taxon>Eukaryota</taxon>
        <taxon>Fungi</taxon>
        <taxon>Dikarya</taxon>
        <taxon>Basidiomycota</taxon>
        <taxon>Agaricomycotina</taxon>
        <taxon>Agaricomycetes</taxon>
        <taxon>Hymenochaetales</taxon>
        <taxon>Rickenellaceae</taxon>
        <taxon>Rickenella</taxon>
    </lineage>
</organism>
<evidence type="ECO:0000313" key="3">
    <source>
        <dbReference type="Proteomes" id="UP000294933"/>
    </source>
</evidence>
<evidence type="ECO:0000313" key="2">
    <source>
        <dbReference type="EMBL" id="TDL22274.1"/>
    </source>
</evidence>
<protein>
    <submittedName>
        <fullName evidence="2">Uncharacterized protein</fullName>
    </submittedName>
</protein>